<gene>
    <name evidence="4" type="ORF">cyc_01460</name>
</gene>
<reference evidence="4 5" key="1">
    <citation type="journal article" date="2016" name="BMC Genomics">
        <title>Comparative genomics reveals Cyclospora cayetanensis possesses coccidia-like metabolism and invasion components but unique surface antigens.</title>
        <authorList>
            <person name="Liu S."/>
            <person name="Wang L."/>
            <person name="Zheng H."/>
            <person name="Xu Z."/>
            <person name="Roellig D.M."/>
            <person name="Li N."/>
            <person name="Frace M.A."/>
            <person name="Tang K."/>
            <person name="Arrowood M.J."/>
            <person name="Moss D.M."/>
            <person name="Zhang L."/>
            <person name="Feng Y."/>
            <person name="Xiao L."/>
        </authorList>
    </citation>
    <scope>NUCLEOTIDE SEQUENCE [LARGE SCALE GENOMIC DNA]</scope>
    <source>
        <strain evidence="4 5">CHN_HEN01</strain>
    </source>
</reference>
<accession>A0A1D3CR31</accession>
<name>A0A1D3CR31_9EIME</name>
<feature type="region of interest" description="Disordered" evidence="2">
    <location>
        <begin position="32"/>
        <end position="81"/>
    </location>
</feature>
<protein>
    <submittedName>
        <fullName evidence="4">Uncharacterized protein</fullName>
    </submittedName>
</protein>
<dbReference type="Proteomes" id="UP000095192">
    <property type="component" value="Unassembled WGS sequence"/>
</dbReference>
<keyword evidence="3" id="KW-0732">Signal</keyword>
<evidence type="ECO:0000313" key="4">
    <source>
        <dbReference type="EMBL" id="OEH73642.1"/>
    </source>
</evidence>
<feature type="chain" id="PRO_5008913819" evidence="3">
    <location>
        <begin position="27"/>
        <end position="598"/>
    </location>
</feature>
<dbReference type="VEuPathDB" id="ToxoDB:cyc_01460"/>
<feature type="compositionally biased region" description="Basic and acidic residues" evidence="2">
    <location>
        <begin position="126"/>
        <end position="138"/>
    </location>
</feature>
<feature type="compositionally biased region" description="Basic and acidic residues" evidence="2">
    <location>
        <begin position="233"/>
        <end position="248"/>
    </location>
</feature>
<feature type="signal peptide" evidence="3">
    <location>
        <begin position="1"/>
        <end position="26"/>
    </location>
</feature>
<dbReference type="EMBL" id="JROU02002259">
    <property type="protein sequence ID" value="OEH73642.1"/>
    <property type="molecule type" value="Genomic_DNA"/>
</dbReference>
<feature type="region of interest" description="Disordered" evidence="2">
    <location>
        <begin position="216"/>
        <end position="248"/>
    </location>
</feature>
<dbReference type="InParanoid" id="A0A1D3CR31"/>
<sequence>MKPSAALHQHLTVLVLLAHAFQVALSQIDVNPADNDEGREQTLNGVGEQSHLEGPGLEVAGHSGPAKPQAPEDEIPEGLPRYNNEIKSGIAFDPMGADAPIVEGESSSPSRRNKKDKRVKGTSRSHSHDSHEDSPELYSREDSLLTLSSDSYAVRRPGVPIFVSKRVALFTVSAILLLVWVVHQISLYNRAAANLTLLQSNYKQLISQLEKLSAAAESPQATSSHSSGARIPSRPEEQPVAHPSPELKEDAWNAKNLAELSAVRSRIANLQQKIEDLSRAAADGHGVGETAGMRFPVFITDSEAQLLSLRLEATMRSLEKQRKDLEEIVSLKEKIKINEDIMKRGVTQVLAPVADLGLSGAMRDLVILEKAFADIHDSEKVAQVRELKEKLTGAIQGMIRACPQTPGLAEASLWIEKGKLLEQLDERKRDVEAWRKSIESGSMSVVPRVASAVRTSAHMIKQAAGSLLFGQGDGVQAQINKEVAMRDATLARANEKKAEDDTLAMLERKLRAVKGELQAEEALAHLHHSEKEVFKKWLDQKSSKAVKTLESVITSLSLLKLDESNLHSMPGSLYISYISAHEAAMDAATAALSYLSKG</sequence>
<feature type="compositionally biased region" description="Basic residues" evidence="2">
    <location>
        <begin position="111"/>
        <end position="125"/>
    </location>
</feature>
<keyword evidence="1" id="KW-0175">Coiled coil</keyword>
<evidence type="ECO:0000256" key="2">
    <source>
        <dbReference type="SAM" id="MobiDB-lite"/>
    </source>
</evidence>
<comment type="caution">
    <text evidence="4">The sequence shown here is derived from an EMBL/GenBank/DDBJ whole genome shotgun (WGS) entry which is preliminary data.</text>
</comment>
<feature type="region of interest" description="Disordered" evidence="2">
    <location>
        <begin position="97"/>
        <end position="138"/>
    </location>
</feature>
<evidence type="ECO:0000256" key="3">
    <source>
        <dbReference type="SAM" id="SignalP"/>
    </source>
</evidence>
<evidence type="ECO:0000256" key="1">
    <source>
        <dbReference type="SAM" id="Coils"/>
    </source>
</evidence>
<keyword evidence="5" id="KW-1185">Reference proteome</keyword>
<organism evidence="4 5">
    <name type="scientific">Cyclospora cayetanensis</name>
    <dbReference type="NCBI Taxonomy" id="88456"/>
    <lineage>
        <taxon>Eukaryota</taxon>
        <taxon>Sar</taxon>
        <taxon>Alveolata</taxon>
        <taxon>Apicomplexa</taxon>
        <taxon>Conoidasida</taxon>
        <taxon>Coccidia</taxon>
        <taxon>Eucoccidiorida</taxon>
        <taxon>Eimeriorina</taxon>
        <taxon>Eimeriidae</taxon>
        <taxon>Cyclospora</taxon>
    </lineage>
</organism>
<feature type="coiled-coil region" evidence="1">
    <location>
        <begin position="496"/>
        <end position="523"/>
    </location>
</feature>
<proteinExistence type="predicted"/>
<evidence type="ECO:0000313" key="5">
    <source>
        <dbReference type="Proteomes" id="UP000095192"/>
    </source>
</evidence>
<feature type="coiled-coil region" evidence="1">
    <location>
        <begin position="308"/>
        <end position="338"/>
    </location>
</feature>
<dbReference type="AlphaFoldDB" id="A0A1D3CR31"/>